<feature type="compositionally biased region" description="Basic and acidic residues" evidence="1">
    <location>
        <begin position="75"/>
        <end position="85"/>
    </location>
</feature>
<name>A0ABQ5QGG2_9BACT</name>
<comment type="caution">
    <text evidence="2">The sequence shown here is derived from an EMBL/GenBank/DDBJ whole genome shotgun (WGS) entry which is preliminary data.</text>
</comment>
<accession>A0ABQ5QGG2</accession>
<sequence>MRRRDVFFLCLIGGTLLAGLAWALSTQVRWVQESKAPRPQPPAKAEEAETPPPPQGGTGVVGEVSEDTRAAMARDLARRKARSADPKPVPRK</sequence>
<reference evidence="2 3" key="1">
    <citation type="journal article" date="2023" name="Antonie Van Leeuwenhoek">
        <title>Mesoterricola silvestris gen. nov., sp. nov., Mesoterricola sediminis sp. nov., Geothrix oryzae sp. nov., Geothrix edaphica sp. nov., Geothrix rubra sp. nov., and Geothrix limicola sp. nov., six novel members of Acidobacteriota isolated from soils.</title>
        <authorList>
            <person name="Itoh H."/>
            <person name="Sugisawa Y."/>
            <person name="Mise K."/>
            <person name="Xu Z."/>
            <person name="Kuniyasu M."/>
            <person name="Ushijima N."/>
            <person name="Kawano K."/>
            <person name="Kobayashi E."/>
            <person name="Shiratori Y."/>
            <person name="Masuda Y."/>
            <person name="Senoo K."/>
        </authorList>
    </citation>
    <scope>NUCLEOTIDE SEQUENCE [LARGE SCALE GENOMIC DNA]</scope>
    <source>
        <strain evidence="2 3">Red804</strain>
    </source>
</reference>
<evidence type="ECO:0000313" key="3">
    <source>
        <dbReference type="Proteomes" id="UP001165069"/>
    </source>
</evidence>
<evidence type="ECO:0000313" key="2">
    <source>
        <dbReference type="EMBL" id="GLH73682.1"/>
    </source>
</evidence>
<gene>
    <name evidence="2" type="ORF">GETHLI_21840</name>
</gene>
<keyword evidence="3" id="KW-1185">Reference proteome</keyword>
<dbReference type="Proteomes" id="UP001165069">
    <property type="component" value="Unassembled WGS sequence"/>
</dbReference>
<protein>
    <submittedName>
        <fullName evidence="2">Uncharacterized protein</fullName>
    </submittedName>
</protein>
<dbReference type="EMBL" id="BSDE01000003">
    <property type="protein sequence ID" value="GLH73682.1"/>
    <property type="molecule type" value="Genomic_DNA"/>
</dbReference>
<proteinExistence type="predicted"/>
<organism evidence="2 3">
    <name type="scientific">Geothrix limicola</name>
    <dbReference type="NCBI Taxonomy" id="2927978"/>
    <lineage>
        <taxon>Bacteria</taxon>
        <taxon>Pseudomonadati</taxon>
        <taxon>Acidobacteriota</taxon>
        <taxon>Holophagae</taxon>
        <taxon>Holophagales</taxon>
        <taxon>Holophagaceae</taxon>
        <taxon>Geothrix</taxon>
    </lineage>
</organism>
<feature type="region of interest" description="Disordered" evidence="1">
    <location>
        <begin position="32"/>
        <end position="92"/>
    </location>
</feature>
<evidence type="ECO:0000256" key="1">
    <source>
        <dbReference type="SAM" id="MobiDB-lite"/>
    </source>
</evidence>
<dbReference type="RefSeq" id="WP_285575124.1">
    <property type="nucleotide sequence ID" value="NZ_BSDE01000003.1"/>
</dbReference>